<gene>
    <name evidence="1" type="ORF">BCR42DRAFT_398663</name>
</gene>
<accession>A0A1X2HXC9</accession>
<proteinExistence type="predicted"/>
<reference evidence="1 2" key="1">
    <citation type="submission" date="2016-07" db="EMBL/GenBank/DDBJ databases">
        <title>Pervasive Adenine N6-methylation of Active Genes in Fungi.</title>
        <authorList>
            <consortium name="DOE Joint Genome Institute"/>
            <person name="Mondo S.J."/>
            <person name="Dannebaum R.O."/>
            <person name="Kuo R.C."/>
            <person name="Labutti K."/>
            <person name="Haridas S."/>
            <person name="Kuo A."/>
            <person name="Salamov A."/>
            <person name="Ahrendt S.R."/>
            <person name="Lipzen A."/>
            <person name="Sullivan W."/>
            <person name="Andreopoulos W.B."/>
            <person name="Clum A."/>
            <person name="Lindquist E."/>
            <person name="Daum C."/>
            <person name="Ramamoorthy G.K."/>
            <person name="Gryganskyi A."/>
            <person name="Culley D."/>
            <person name="Magnuson J.K."/>
            <person name="James T.Y."/>
            <person name="O'Malley M.A."/>
            <person name="Stajich J.E."/>
            <person name="Spatafora J.W."/>
            <person name="Visel A."/>
            <person name="Grigoriev I.V."/>
        </authorList>
    </citation>
    <scope>NUCLEOTIDE SEQUENCE [LARGE SCALE GENOMIC DNA]</scope>
    <source>
        <strain evidence="1 2">NRRL 1336</strain>
    </source>
</reference>
<sequence length="136" mass="15951">MPYVSLFLTCIKFRSITKWSVVIITFKWADCLDPMSTIFYTIEDRFYSIPLLSDYKHKFINRNEVDKWNINSLMPVKLKLFEVMATKDKLNLLFMLGNDKTGNKRKVVPTLATSTITAENEWSISDAGEWQFSMQF</sequence>
<dbReference type="EMBL" id="MCGE01000050">
    <property type="protein sequence ID" value="ORZ04504.1"/>
    <property type="molecule type" value="Genomic_DNA"/>
</dbReference>
<dbReference type="Proteomes" id="UP000193560">
    <property type="component" value="Unassembled WGS sequence"/>
</dbReference>
<evidence type="ECO:0000313" key="2">
    <source>
        <dbReference type="Proteomes" id="UP000193560"/>
    </source>
</evidence>
<dbReference type="AlphaFoldDB" id="A0A1X2HXC9"/>
<dbReference type="OrthoDB" id="2302247at2759"/>
<evidence type="ECO:0000313" key="1">
    <source>
        <dbReference type="EMBL" id="ORZ04504.1"/>
    </source>
</evidence>
<organism evidence="1 2">
    <name type="scientific">Absidia repens</name>
    <dbReference type="NCBI Taxonomy" id="90262"/>
    <lineage>
        <taxon>Eukaryota</taxon>
        <taxon>Fungi</taxon>
        <taxon>Fungi incertae sedis</taxon>
        <taxon>Mucoromycota</taxon>
        <taxon>Mucoromycotina</taxon>
        <taxon>Mucoromycetes</taxon>
        <taxon>Mucorales</taxon>
        <taxon>Cunninghamellaceae</taxon>
        <taxon>Absidia</taxon>
    </lineage>
</organism>
<name>A0A1X2HXC9_9FUNG</name>
<comment type="caution">
    <text evidence="1">The sequence shown here is derived from an EMBL/GenBank/DDBJ whole genome shotgun (WGS) entry which is preliminary data.</text>
</comment>
<keyword evidence="2" id="KW-1185">Reference proteome</keyword>
<protein>
    <submittedName>
        <fullName evidence="1">Uncharacterized protein</fullName>
    </submittedName>
</protein>